<dbReference type="SUPFAM" id="SSF103481">
    <property type="entry name" value="Multidrug resistance efflux transporter EmrE"/>
    <property type="match status" value="1"/>
</dbReference>
<dbReference type="AlphaFoldDB" id="A0A4S2N5T7"/>
<evidence type="ECO:0000256" key="1">
    <source>
        <dbReference type="ARBA" id="ARBA00004141"/>
    </source>
</evidence>
<dbReference type="GO" id="GO:0016020">
    <property type="term" value="C:membrane"/>
    <property type="evidence" value="ECO:0007669"/>
    <property type="project" value="UniProtKB-SubCell"/>
</dbReference>
<dbReference type="InterPro" id="IPR037185">
    <property type="entry name" value="EmrE-like"/>
</dbReference>
<protein>
    <submittedName>
        <fullName evidence="9">DUF914-domain-containing protein</fullName>
    </submittedName>
</protein>
<name>A0A4S2N5T7_9PEZI</name>
<comment type="similarity">
    <text evidence="2">Belongs to the SLC35F solute transporter family.</text>
</comment>
<feature type="transmembrane region" description="Helical" evidence="8">
    <location>
        <begin position="302"/>
        <end position="323"/>
    </location>
</feature>
<dbReference type="STRING" id="341454.A0A4S2N5T7"/>
<feature type="transmembrane region" description="Helical" evidence="8">
    <location>
        <begin position="151"/>
        <end position="168"/>
    </location>
</feature>
<dbReference type="Proteomes" id="UP000298138">
    <property type="component" value="Unassembled WGS sequence"/>
</dbReference>
<feature type="transmembrane region" description="Helical" evidence="8">
    <location>
        <begin position="174"/>
        <end position="192"/>
    </location>
</feature>
<feature type="transmembrane region" description="Helical" evidence="8">
    <location>
        <begin position="89"/>
        <end position="108"/>
    </location>
</feature>
<feature type="transmembrane region" description="Helical" evidence="8">
    <location>
        <begin position="245"/>
        <end position="262"/>
    </location>
</feature>
<feature type="region of interest" description="Disordered" evidence="7">
    <location>
        <begin position="1"/>
        <end position="32"/>
    </location>
</feature>
<evidence type="ECO:0000256" key="7">
    <source>
        <dbReference type="SAM" id="MobiDB-lite"/>
    </source>
</evidence>
<keyword evidence="6 8" id="KW-0472">Membrane</keyword>
<comment type="subcellular location">
    <subcellularLocation>
        <location evidence="1">Membrane</location>
        <topology evidence="1">Multi-pass membrane protein</topology>
    </subcellularLocation>
</comment>
<organism evidence="9 10">
    <name type="scientific">Ascodesmis nigricans</name>
    <dbReference type="NCBI Taxonomy" id="341454"/>
    <lineage>
        <taxon>Eukaryota</taxon>
        <taxon>Fungi</taxon>
        <taxon>Dikarya</taxon>
        <taxon>Ascomycota</taxon>
        <taxon>Pezizomycotina</taxon>
        <taxon>Pezizomycetes</taxon>
        <taxon>Pezizales</taxon>
        <taxon>Ascodesmidaceae</taxon>
        <taxon>Ascodesmis</taxon>
    </lineage>
</organism>
<evidence type="ECO:0000313" key="9">
    <source>
        <dbReference type="EMBL" id="TGZ84506.1"/>
    </source>
</evidence>
<evidence type="ECO:0000256" key="2">
    <source>
        <dbReference type="ARBA" id="ARBA00007863"/>
    </source>
</evidence>
<feature type="transmembrane region" description="Helical" evidence="8">
    <location>
        <begin position="213"/>
        <end position="233"/>
    </location>
</feature>
<gene>
    <name evidence="9" type="ORF">EX30DRAFT_337033</name>
</gene>
<dbReference type="InterPro" id="IPR052221">
    <property type="entry name" value="SLC35F_Transporter"/>
</dbReference>
<proteinExistence type="inferred from homology"/>
<dbReference type="Pfam" id="PF06027">
    <property type="entry name" value="SLC35F"/>
    <property type="match status" value="1"/>
</dbReference>
<feature type="compositionally biased region" description="Polar residues" evidence="7">
    <location>
        <begin position="1"/>
        <end position="11"/>
    </location>
</feature>
<sequence>MADTKSITSVTAEPARGVASPPASHAIPVSTNTSPITNARRELFAYLRTPRFYLVLLLGQVLSLCITGTNTLSGLLVSRGTSIPAFQSFFNYVLLNGIYTGYTLYKYGFYGYLKLLKTRGWKYFILAFLDVEGNYFVVLAYRYTTVISAQLINFWAIVVVVIISFVFLKVRYHWTQVLGILICCGGMGVLLARDAKSQGGVSNGLPTELKGDLFMLLGASLYGLSNVAEEFLVSKAPLYEVVGQIGFWGMIINGVQMGIFDRGAIESANWDGKVIGYIVGFTLIMFFFYSTVPVLLRLASAAFFNISLLTCNFYGVAIGIRVFGYVLDQLYPVAFVLIILGLVIYFTFISVYGESKKPWLGENQEHGVAGIGTAKRDAIRHGELPRTDQSMAEQA</sequence>
<feature type="transmembrane region" description="Helical" evidence="8">
    <location>
        <begin position="330"/>
        <end position="352"/>
    </location>
</feature>
<feature type="transmembrane region" description="Helical" evidence="8">
    <location>
        <begin position="274"/>
        <end position="296"/>
    </location>
</feature>
<evidence type="ECO:0000256" key="4">
    <source>
        <dbReference type="ARBA" id="ARBA00022692"/>
    </source>
</evidence>
<evidence type="ECO:0000256" key="6">
    <source>
        <dbReference type="ARBA" id="ARBA00023136"/>
    </source>
</evidence>
<keyword evidence="10" id="KW-1185">Reference proteome</keyword>
<feature type="transmembrane region" description="Helical" evidence="8">
    <location>
        <begin position="120"/>
        <end position="139"/>
    </location>
</feature>
<dbReference type="GO" id="GO:0022857">
    <property type="term" value="F:transmembrane transporter activity"/>
    <property type="evidence" value="ECO:0007669"/>
    <property type="project" value="InterPro"/>
</dbReference>
<feature type="transmembrane region" description="Helical" evidence="8">
    <location>
        <begin position="52"/>
        <end position="77"/>
    </location>
</feature>
<dbReference type="PANTHER" id="PTHR14233">
    <property type="entry name" value="DUF914-RELATED"/>
    <property type="match status" value="1"/>
</dbReference>
<keyword evidence="4 8" id="KW-0812">Transmembrane</keyword>
<reference evidence="9 10" key="1">
    <citation type="submission" date="2019-04" db="EMBL/GenBank/DDBJ databases">
        <title>Comparative genomics and transcriptomics to analyze fruiting body development in filamentous ascomycetes.</title>
        <authorList>
            <consortium name="DOE Joint Genome Institute"/>
            <person name="Lutkenhaus R."/>
            <person name="Traeger S."/>
            <person name="Breuer J."/>
            <person name="Kuo A."/>
            <person name="Lipzen A."/>
            <person name="Pangilinan J."/>
            <person name="Dilworth D."/>
            <person name="Sandor L."/>
            <person name="Poggeler S."/>
            <person name="Barry K."/>
            <person name="Grigoriev I.V."/>
            <person name="Nowrousian M."/>
        </authorList>
    </citation>
    <scope>NUCLEOTIDE SEQUENCE [LARGE SCALE GENOMIC DNA]</scope>
    <source>
        <strain evidence="9 10">CBS 389.68</strain>
    </source>
</reference>
<dbReference type="OrthoDB" id="429955at2759"/>
<keyword evidence="5 8" id="KW-1133">Transmembrane helix</keyword>
<evidence type="ECO:0000256" key="3">
    <source>
        <dbReference type="ARBA" id="ARBA00022448"/>
    </source>
</evidence>
<dbReference type="EMBL" id="ML220112">
    <property type="protein sequence ID" value="TGZ84506.1"/>
    <property type="molecule type" value="Genomic_DNA"/>
</dbReference>
<dbReference type="InterPro" id="IPR009262">
    <property type="entry name" value="SLC35_F1/F2/F6"/>
</dbReference>
<dbReference type="InParanoid" id="A0A4S2N5T7"/>
<accession>A0A4S2N5T7</accession>
<evidence type="ECO:0000256" key="8">
    <source>
        <dbReference type="SAM" id="Phobius"/>
    </source>
</evidence>
<dbReference type="PANTHER" id="PTHR14233:SF4">
    <property type="entry name" value="SOLUTE CARRIER FAMILY 35 MEMBER F2"/>
    <property type="match status" value="1"/>
</dbReference>
<evidence type="ECO:0000313" key="10">
    <source>
        <dbReference type="Proteomes" id="UP000298138"/>
    </source>
</evidence>
<keyword evidence="3" id="KW-0813">Transport</keyword>
<evidence type="ECO:0000256" key="5">
    <source>
        <dbReference type="ARBA" id="ARBA00022989"/>
    </source>
</evidence>